<accession>A0A1J1HF60</accession>
<evidence type="ECO:0000256" key="1">
    <source>
        <dbReference type="SAM" id="MobiDB-lite"/>
    </source>
</evidence>
<evidence type="ECO:0000313" key="2">
    <source>
        <dbReference type="EMBL" id="CRK86467.1"/>
    </source>
</evidence>
<sequence>MLSSVPNENYISLKEVRKLFTNSKLPSQFVRNYSKKMNESPDESTSMVAKQKKFIHVQTQHGCPETADEENIVILTTSFSPVRESSEEVVWHEEIAEEDENGKVMGSTVKNVHEPSNHYNITKLEKKS</sequence>
<proteinExistence type="predicted"/>
<protein>
    <submittedName>
        <fullName evidence="2">CLUMA_CG000096, isoform A</fullName>
    </submittedName>
</protein>
<organism evidence="2 3">
    <name type="scientific">Clunio marinus</name>
    <dbReference type="NCBI Taxonomy" id="568069"/>
    <lineage>
        <taxon>Eukaryota</taxon>
        <taxon>Metazoa</taxon>
        <taxon>Ecdysozoa</taxon>
        <taxon>Arthropoda</taxon>
        <taxon>Hexapoda</taxon>
        <taxon>Insecta</taxon>
        <taxon>Pterygota</taxon>
        <taxon>Neoptera</taxon>
        <taxon>Endopterygota</taxon>
        <taxon>Diptera</taxon>
        <taxon>Nematocera</taxon>
        <taxon>Chironomoidea</taxon>
        <taxon>Chironomidae</taxon>
        <taxon>Clunio</taxon>
    </lineage>
</organism>
<gene>
    <name evidence="2" type="ORF">CLUMA_CG000096</name>
</gene>
<reference evidence="2 3" key="1">
    <citation type="submission" date="2015-04" db="EMBL/GenBank/DDBJ databases">
        <authorList>
            <person name="Syromyatnikov M.Y."/>
            <person name="Popov V.N."/>
        </authorList>
    </citation>
    <scope>NUCLEOTIDE SEQUENCE [LARGE SCALE GENOMIC DNA]</scope>
</reference>
<dbReference type="Proteomes" id="UP000183832">
    <property type="component" value="Unassembled WGS sequence"/>
</dbReference>
<dbReference type="EMBL" id="CVRI01000001">
    <property type="protein sequence ID" value="CRK86467.1"/>
    <property type="molecule type" value="Genomic_DNA"/>
</dbReference>
<keyword evidence="3" id="KW-1185">Reference proteome</keyword>
<feature type="region of interest" description="Disordered" evidence="1">
    <location>
        <begin position="108"/>
        <end position="128"/>
    </location>
</feature>
<evidence type="ECO:0000313" key="3">
    <source>
        <dbReference type="Proteomes" id="UP000183832"/>
    </source>
</evidence>
<name>A0A1J1HF60_9DIPT</name>
<dbReference type="AlphaFoldDB" id="A0A1J1HF60"/>